<dbReference type="Pfam" id="PF02021">
    <property type="entry name" value="UPF0102"/>
    <property type="match status" value="1"/>
</dbReference>
<dbReference type="NCBIfam" id="TIGR00252">
    <property type="entry name" value="YraN family protein"/>
    <property type="match status" value="1"/>
</dbReference>
<proteinExistence type="inferred from homology"/>
<dbReference type="AlphaFoldDB" id="L1QFX4"/>
<reference evidence="3 4" key="1">
    <citation type="submission" date="2012-05" db="EMBL/GenBank/DDBJ databases">
        <authorList>
            <person name="Weinstock G."/>
            <person name="Sodergren E."/>
            <person name="Lobos E.A."/>
            <person name="Fulton L."/>
            <person name="Fulton R."/>
            <person name="Courtney L."/>
            <person name="Fronick C."/>
            <person name="O'Laughlin M."/>
            <person name="Godfrey J."/>
            <person name="Wilson R.M."/>
            <person name="Miner T."/>
            <person name="Farmer C."/>
            <person name="Delehaunty K."/>
            <person name="Cordes M."/>
            <person name="Minx P."/>
            <person name="Tomlinson C."/>
            <person name="Chen J."/>
            <person name="Wollam A."/>
            <person name="Pepin K.H."/>
            <person name="Bhonagiri V."/>
            <person name="Zhang X."/>
            <person name="Suruliraj S."/>
            <person name="Warren W."/>
            <person name="Mitreva M."/>
            <person name="Mardis E.R."/>
            <person name="Wilson R.K."/>
        </authorList>
    </citation>
    <scope>NUCLEOTIDE SEQUENCE [LARGE SCALE GENOMIC DNA]</scope>
    <source>
        <strain evidence="3 4">DSM 1785</strain>
    </source>
</reference>
<dbReference type="STRING" id="545697.HMPREF0216_01780"/>
<protein>
    <recommendedName>
        <fullName evidence="2">UPF0102 protein HMPREF0216_01780</fullName>
    </recommendedName>
</protein>
<dbReference type="GO" id="GO:0003676">
    <property type="term" value="F:nucleic acid binding"/>
    <property type="evidence" value="ECO:0007669"/>
    <property type="project" value="InterPro"/>
</dbReference>
<dbReference type="HAMAP" id="MF_00048">
    <property type="entry name" value="UPF0102"/>
    <property type="match status" value="1"/>
</dbReference>
<evidence type="ECO:0000256" key="2">
    <source>
        <dbReference type="HAMAP-Rule" id="MF_00048"/>
    </source>
</evidence>
<dbReference type="Proteomes" id="UP000010420">
    <property type="component" value="Unassembled WGS sequence"/>
</dbReference>
<dbReference type="InterPro" id="IPR003509">
    <property type="entry name" value="UPF0102_YraN-like"/>
</dbReference>
<keyword evidence="4" id="KW-1185">Reference proteome</keyword>
<dbReference type="InterPro" id="IPR011335">
    <property type="entry name" value="Restrct_endonuc-II-like"/>
</dbReference>
<dbReference type="InterPro" id="IPR011856">
    <property type="entry name" value="tRNA_endonuc-like_dom_sf"/>
</dbReference>
<dbReference type="PANTHER" id="PTHR34039:SF1">
    <property type="entry name" value="UPF0102 PROTEIN YRAN"/>
    <property type="match status" value="1"/>
</dbReference>
<dbReference type="CDD" id="cd20736">
    <property type="entry name" value="PoNe_Nuclease"/>
    <property type="match status" value="1"/>
</dbReference>
<comment type="caution">
    <text evidence="3">The sequence shown here is derived from an EMBL/GenBank/DDBJ whole genome shotgun (WGS) entry which is preliminary data.</text>
</comment>
<dbReference type="HOGENOM" id="CLU_115353_2_1_9"/>
<dbReference type="EMBL" id="AMEZ01000053">
    <property type="protein sequence ID" value="EKY26595.1"/>
    <property type="molecule type" value="Genomic_DNA"/>
</dbReference>
<evidence type="ECO:0000313" key="3">
    <source>
        <dbReference type="EMBL" id="EKY26595.1"/>
    </source>
</evidence>
<accession>L1QFX4</accession>
<sequence length="142" mass="16841">MQIQLIKSQVYKFTLRGGFMKKYNKAIGDYGEKIAAEYLKSNGYKILDMNFRNKVGEIDIICTFNNILIFCEIKSRYTNSYGNPIESVTYSKQKQIIKLSNLYILSKKYFNYNIRYDVIEINLNNSNDFFKLNHLKDAFRTY</sequence>
<evidence type="ECO:0000313" key="4">
    <source>
        <dbReference type="Proteomes" id="UP000010420"/>
    </source>
</evidence>
<dbReference type="PATRIC" id="fig|545697.3.peg.1751"/>
<dbReference type="Gene3D" id="3.40.1350.10">
    <property type="match status" value="1"/>
</dbReference>
<name>L1QFX4_9CLOT</name>
<evidence type="ECO:0000256" key="1">
    <source>
        <dbReference type="ARBA" id="ARBA00006738"/>
    </source>
</evidence>
<dbReference type="SUPFAM" id="SSF52980">
    <property type="entry name" value="Restriction endonuclease-like"/>
    <property type="match status" value="1"/>
</dbReference>
<comment type="similarity">
    <text evidence="1 2">Belongs to the UPF0102 family.</text>
</comment>
<dbReference type="eggNOG" id="COG0792">
    <property type="taxonomic scope" value="Bacteria"/>
</dbReference>
<dbReference type="NCBIfam" id="NF009150">
    <property type="entry name" value="PRK12497.1-3"/>
    <property type="match status" value="1"/>
</dbReference>
<gene>
    <name evidence="3" type="ORF">HMPREF0216_01780</name>
</gene>
<dbReference type="PANTHER" id="PTHR34039">
    <property type="entry name" value="UPF0102 PROTEIN YRAN"/>
    <property type="match status" value="1"/>
</dbReference>
<organism evidence="3 4">
    <name type="scientific">Clostridium celatum DSM 1785</name>
    <dbReference type="NCBI Taxonomy" id="545697"/>
    <lineage>
        <taxon>Bacteria</taxon>
        <taxon>Bacillati</taxon>
        <taxon>Bacillota</taxon>
        <taxon>Clostridia</taxon>
        <taxon>Eubacteriales</taxon>
        <taxon>Clostridiaceae</taxon>
        <taxon>Clostridium</taxon>
    </lineage>
</organism>